<evidence type="ECO:0000313" key="3">
    <source>
        <dbReference type="EMBL" id="GHH24641.1"/>
    </source>
</evidence>
<comment type="caution">
    <text evidence="3">The sequence shown here is derived from an EMBL/GenBank/DDBJ whole genome shotgun (WGS) entry which is preliminary data.</text>
</comment>
<keyword evidence="1" id="KW-1133">Transmembrane helix</keyword>
<accession>A0ABQ3LS23</accession>
<sequence>MERHAHYALVGVISTLLVIAAFIFVVWLGRFEFDRQFDEYRIVFSGPVRGLSVGGDVQFSGIKVGTIQHITLDAQDPNKVITDIRIDGETPVRVDSEATTELQGISGIDVIQISAGTPSKPLLRQVDTSKRPTIRSKPNALASLLLGGGQMLETATESLTRVNRLLSDGNIANLTGAVRDIRSTTAAFAANRSMFSDAAATLAKLDSAATDIQGAAASVHKIADGDGRQAFSDISSAAGELKLAVHEARGTIARLDGQTGALASTTIPDIDATMRSLQDTADSLNGLVRSIREDPRGTLTKPRGKELELPK</sequence>
<dbReference type="Pfam" id="PF02470">
    <property type="entry name" value="MlaD"/>
    <property type="match status" value="1"/>
</dbReference>
<feature type="transmembrane region" description="Helical" evidence="1">
    <location>
        <begin position="6"/>
        <end position="28"/>
    </location>
</feature>
<dbReference type="InterPro" id="IPR003399">
    <property type="entry name" value="Mce/MlaD"/>
</dbReference>
<protein>
    <submittedName>
        <fullName evidence="3">ABC transporter substrate-binding protein</fullName>
    </submittedName>
</protein>
<organism evidence="3 4">
    <name type="scientific">Sphingomonas glacialis</name>
    <dbReference type="NCBI Taxonomy" id="658225"/>
    <lineage>
        <taxon>Bacteria</taxon>
        <taxon>Pseudomonadati</taxon>
        <taxon>Pseudomonadota</taxon>
        <taxon>Alphaproteobacteria</taxon>
        <taxon>Sphingomonadales</taxon>
        <taxon>Sphingomonadaceae</taxon>
        <taxon>Sphingomonas</taxon>
    </lineage>
</organism>
<feature type="domain" description="Mce/MlaD" evidence="2">
    <location>
        <begin position="40"/>
        <end position="116"/>
    </location>
</feature>
<evidence type="ECO:0000313" key="4">
    <source>
        <dbReference type="Proteomes" id="UP000652430"/>
    </source>
</evidence>
<dbReference type="EMBL" id="BNAQ01000007">
    <property type="protein sequence ID" value="GHH24641.1"/>
    <property type="molecule type" value="Genomic_DNA"/>
</dbReference>
<keyword evidence="1" id="KW-0812">Transmembrane</keyword>
<proteinExistence type="predicted"/>
<reference evidence="4" key="1">
    <citation type="journal article" date="2019" name="Int. J. Syst. Evol. Microbiol.">
        <title>The Global Catalogue of Microorganisms (GCM) 10K type strain sequencing project: providing services to taxonomists for standard genome sequencing and annotation.</title>
        <authorList>
            <consortium name="The Broad Institute Genomics Platform"/>
            <consortium name="The Broad Institute Genome Sequencing Center for Infectious Disease"/>
            <person name="Wu L."/>
            <person name="Ma J."/>
        </authorList>
    </citation>
    <scope>NUCLEOTIDE SEQUENCE [LARGE SCALE GENOMIC DNA]</scope>
    <source>
        <strain evidence="4">CGMCC 1.8957</strain>
    </source>
</reference>
<evidence type="ECO:0000259" key="2">
    <source>
        <dbReference type="Pfam" id="PF02470"/>
    </source>
</evidence>
<gene>
    <name evidence="3" type="ORF">GCM10008023_36940</name>
</gene>
<name>A0ABQ3LS23_9SPHN</name>
<evidence type="ECO:0000256" key="1">
    <source>
        <dbReference type="SAM" id="Phobius"/>
    </source>
</evidence>
<dbReference type="RefSeq" id="WP_189677492.1">
    <property type="nucleotide sequence ID" value="NZ_BNAQ01000007.1"/>
</dbReference>
<keyword evidence="4" id="KW-1185">Reference proteome</keyword>
<keyword evidence="1" id="KW-0472">Membrane</keyword>
<dbReference type="PANTHER" id="PTHR36698">
    <property type="entry name" value="BLL5892 PROTEIN"/>
    <property type="match status" value="1"/>
</dbReference>
<dbReference type="PANTHER" id="PTHR36698:SF3">
    <property type="entry name" value="ABC-TYPE TRANSPORT AUXILIARY LIPOPROTEIN COMPONENT DOMAIN-CONTAINING PROTEIN"/>
    <property type="match status" value="1"/>
</dbReference>
<dbReference type="Proteomes" id="UP000652430">
    <property type="component" value="Unassembled WGS sequence"/>
</dbReference>